<dbReference type="KEGG" id="uam:UABAM_00141"/>
<dbReference type="AlphaFoldDB" id="A0A5S9II33"/>
<evidence type="ECO:0000313" key="1">
    <source>
        <dbReference type="EMBL" id="BBM81802.1"/>
    </source>
</evidence>
<evidence type="ECO:0000313" key="2">
    <source>
        <dbReference type="Proteomes" id="UP000326354"/>
    </source>
</evidence>
<dbReference type="Proteomes" id="UP000326354">
    <property type="component" value="Chromosome"/>
</dbReference>
<proteinExistence type="predicted"/>
<keyword evidence="2" id="KW-1185">Reference proteome</keyword>
<name>A0A5S9II33_UABAM</name>
<sequence>MNFTEEIDLTQLKKMPKKKRLEKISEFEEQKAVLIERYIELQDILDDYNEQIYTISCKIEQLNLIVRELNAPKSRKRKTKKALQ</sequence>
<dbReference type="RefSeq" id="WP_151966068.1">
    <property type="nucleotide sequence ID" value="NZ_AP019860.1"/>
</dbReference>
<protein>
    <submittedName>
        <fullName evidence="1">Uncharacterized protein</fullName>
    </submittedName>
</protein>
<organism evidence="1 2">
    <name type="scientific">Uabimicrobium amorphum</name>
    <dbReference type="NCBI Taxonomy" id="2596890"/>
    <lineage>
        <taxon>Bacteria</taxon>
        <taxon>Pseudomonadati</taxon>
        <taxon>Planctomycetota</taxon>
        <taxon>Candidatus Uabimicrobiia</taxon>
        <taxon>Candidatus Uabimicrobiales</taxon>
        <taxon>Candidatus Uabimicrobiaceae</taxon>
        <taxon>Candidatus Uabimicrobium</taxon>
    </lineage>
</organism>
<gene>
    <name evidence="1" type="ORF">UABAM_00141</name>
</gene>
<accession>A0A5S9II33</accession>
<dbReference type="EMBL" id="AP019860">
    <property type="protein sequence ID" value="BBM81802.1"/>
    <property type="molecule type" value="Genomic_DNA"/>
</dbReference>
<reference evidence="1 2" key="1">
    <citation type="submission" date="2019-08" db="EMBL/GenBank/DDBJ databases">
        <title>Complete genome sequence of Candidatus Uab amorphum.</title>
        <authorList>
            <person name="Shiratori T."/>
            <person name="Suzuki S."/>
            <person name="Kakizawa Y."/>
            <person name="Ishida K."/>
        </authorList>
    </citation>
    <scope>NUCLEOTIDE SEQUENCE [LARGE SCALE GENOMIC DNA]</scope>
    <source>
        <strain evidence="1 2">SRT547</strain>
    </source>
</reference>